<dbReference type="Pfam" id="PF02014">
    <property type="entry name" value="Reeler"/>
    <property type="match status" value="1"/>
</dbReference>
<dbReference type="CDD" id="cd08544">
    <property type="entry name" value="Reeler"/>
    <property type="match status" value="1"/>
</dbReference>
<feature type="chain" id="PRO_5019197201" description="Reelin domain-containing protein" evidence="1">
    <location>
        <begin position="30"/>
        <end position="290"/>
    </location>
</feature>
<sequence>AEQRPPPSFPRGWTVLVAVLGLMLPGRQGAAGYYPRFSPFFFLCTHHGELAGDGEQGEVLMSLQLAGNPAFYVPGQEYHVTISTSTFFDGLLVTGLYTSTSVQASQSIGGSSAFGFGIMSDRQFGNQFMCSVVASHVSHLPTTNLSFVWIAPPAGTGCVNFITIVCIVQIQGCIPSQADHQHTSVFSVSTGSVILLINCIGRMKRSGLSTLPCLNLTVTSKLSEIPCIVIILALDPQYSYSVISMSCSPPPTHFSIPDTSSSKTKSCFLKSSCMWCSKCGVVVAPSAGGY</sequence>
<feature type="signal peptide" evidence="1">
    <location>
        <begin position="1"/>
        <end position="29"/>
    </location>
</feature>
<dbReference type="FunFam" id="2.60.40.4060:FF:000001">
    <property type="entry name" value="Reelin"/>
    <property type="match status" value="1"/>
</dbReference>
<proteinExistence type="predicted"/>
<reference evidence="3" key="3">
    <citation type="submission" date="2025-09" db="UniProtKB">
        <authorList>
            <consortium name="Ensembl"/>
        </authorList>
    </citation>
    <scope>IDENTIFICATION</scope>
</reference>
<dbReference type="STRING" id="38772.ENSGAGP00000005793"/>
<accession>A0A452GVG1</accession>
<organism evidence="3 4">
    <name type="scientific">Gopherus agassizii</name>
    <name type="common">Agassiz's desert tortoise</name>
    <dbReference type="NCBI Taxonomy" id="38772"/>
    <lineage>
        <taxon>Eukaryota</taxon>
        <taxon>Metazoa</taxon>
        <taxon>Chordata</taxon>
        <taxon>Craniata</taxon>
        <taxon>Vertebrata</taxon>
        <taxon>Euteleostomi</taxon>
        <taxon>Archelosauria</taxon>
        <taxon>Testudinata</taxon>
        <taxon>Testudines</taxon>
        <taxon>Cryptodira</taxon>
        <taxon>Durocryptodira</taxon>
        <taxon>Testudinoidea</taxon>
        <taxon>Testudinidae</taxon>
        <taxon>Gopherus</taxon>
    </lineage>
</organism>
<keyword evidence="1" id="KW-0732">Signal</keyword>
<evidence type="ECO:0000259" key="2">
    <source>
        <dbReference type="PROSITE" id="PS51019"/>
    </source>
</evidence>
<evidence type="ECO:0000256" key="1">
    <source>
        <dbReference type="SAM" id="SignalP"/>
    </source>
</evidence>
<name>A0A452GVG1_9SAUR</name>
<dbReference type="Gene3D" id="2.60.40.4060">
    <property type="entry name" value="Reeler domain"/>
    <property type="match status" value="1"/>
</dbReference>
<dbReference type="AlphaFoldDB" id="A0A452GVG1"/>
<dbReference type="InterPro" id="IPR002861">
    <property type="entry name" value="Reeler_dom"/>
</dbReference>
<dbReference type="PROSITE" id="PS51019">
    <property type="entry name" value="REELIN"/>
    <property type="match status" value="1"/>
</dbReference>
<evidence type="ECO:0000313" key="4">
    <source>
        <dbReference type="Proteomes" id="UP000291020"/>
    </source>
</evidence>
<evidence type="ECO:0000313" key="3">
    <source>
        <dbReference type="Ensembl" id="ENSGAGP00000005793.1"/>
    </source>
</evidence>
<dbReference type="Ensembl" id="ENSGAGT00000006756.1">
    <property type="protein sequence ID" value="ENSGAGP00000005793.1"/>
    <property type="gene ID" value="ENSGAGG00000004713.1"/>
</dbReference>
<dbReference type="Proteomes" id="UP000291020">
    <property type="component" value="Unassembled WGS sequence"/>
</dbReference>
<keyword evidence="4" id="KW-1185">Reference proteome</keyword>
<reference evidence="3" key="2">
    <citation type="submission" date="2025-08" db="UniProtKB">
        <authorList>
            <consortium name="Ensembl"/>
        </authorList>
    </citation>
    <scope>IDENTIFICATION</scope>
</reference>
<feature type="domain" description="Reelin" evidence="2">
    <location>
        <begin position="29"/>
        <end position="196"/>
    </location>
</feature>
<protein>
    <recommendedName>
        <fullName evidence="2">Reelin domain-containing protein</fullName>
    </recommendedName>
</protein>
<reference evidence="4" key="1">
    <citation type="journal article" date="2017" name="PLoS ONE">
        <title>The Agassiz's desert tortoise genome provides a resource for the conservation of a threatened species.</title>
        <authorList>
            <person name="Tollis M."/>
            <person name="DeNardo D.F."/>
            <person name="Cornelius J.A."/>
            <person name="Dolby G.A."/>
            <person name="Edwards T."/>
            <person name="Henen B.T."/>
            <person name="Karl A.E."/>
            <person name="Murphy R.W."/>
            <person name="Kusumi K."/>
        </authorList>
    </citation>
    <scope>NUCLEOTIDE SEQUENCE [LARGE SCALE GENOMIC DNA]</scope>
</reference>
<dbReference type="InterPro" id="IPR042307">
    <property type="entry name" value="Reeler_sf"/>
</dbReference>